<organism evidence="1 2">
    <name type="scientific">Acidithiobacillus ferridurans</name>
    <dbReference type="NCBI Taxonomy" id="1232575"/>
    <lineage>
        <taxon>Bacteria</taxon>
        <taxon>Pseudomonadati</taxon>
        <taxon>Pseudomonadota</taxon>
        <taxon>Acidithiobacillia</taxon>
        <taxon>Acidithiobacillales</taxon>
        <taxon>Acidithiobacillaceae</taxon>
        <taxon>Acidithiobacillus</taxon>
    </lineage>
</organism>
<accession>A0A8X8KBA3</accession>
<proteinExistence type="predicted"/>
<name>A0A8X8KBA3_ACIFI</name>
<dbReference type="EMBL" id="JABBHS010000312">
    <property type="protein sequence ID" value="MBU2723637.1"/>
    <property type="molecule type" value="Genomic_DNA"/>
</dbReference>
<dbReference type="Proteomes" id="UP000887300">
    <property type="component" value="Unassembled WGS sequence"/>
</dbReference>
<evidence type="ECO:0000313" key="2">
    <source>
        <dbReference type="Proteomes" id="UP000887300"/>
    </source>
</evidence>
<sequence length="35" mass="4027">RLYHPASGELMTWESPLPDDMTELLALLRRARDGD</sequence>
<gene>
    <name evidence="1" type="ORF">HF568_10600</name>
</gene>
<feature type="non-terminal residue" evidence="1">
    <location>
        <position position="1"/>
    </location>
</feature>
<evidence type="ECO:0000313" key="1">
    <source>
        <dbReference type="EMBL" id="MBU2723637.1"/>
    </source>
</evidence>
<reference evidence="1" key="1">
    <citation type="journal article" date="2021" name="ISME J.">
        <title>Genomic evolution of the class Acidithiobacillia: deep-branching Proteobacteria living in extreme acidic conditions.</title>
        <authorList>
            <person name="Moya-Beltran A."/>
            <person name="Beard S."/>
            <person name="Rojas-Villalobos C."/>
            <person name="Issotta F."/>
            <person name="Gallardo Y."/>
            <person name="Ulloa R."/>
            <person name="Giaveno A."/>
            <person name="Degli Esposti M."/>
            <person name="Johnson D.B."/>
            <person name="Quatrini R."/>
        </authorList>
    </citation>
    <scope>NUCLEOTIDE SEQUENCE</scope>
    <source>
        <strain evidence="1">DSM 583</strain>
    </source>
</reference>
<dbReference type="AlphaFoldDB" id="A0A8X8KBA3"/>
<protein>
    <submittedName>
        <fullName evidence="1">RNA pseudouridine synthase</fullName>
    </submittedName>
</protein>
<comment type="caution">
    <text evidence="1">The sequence shown here is derived from an EMBL/GenBank/DDBJ whole genome shotgun (WGS) entry which is preliminary data.</text>
</comment>